<gene>
    <name evidence="10" type="primary">TBLA0C01210</name>
    <name evidence="10" type="ORF">TBLA_0C01210</name>
</gene>
<dbReference type="InterPro" id="IPR004841">
    <property type="entry name" value="AA-permease/SLC12A_dom"/>
</dbReference>
<dbReference type="GO" id="GO:0032126">
    <property type="term" value="C:eisosome"/>
    <property type="evidence" value="ECO:0007669"/>
    <property type="project" value="EnsemblFungi"/>
</dbReference>
<comment type="subcellular location">
    <subcellularLocation>
        <location evidence="1">Membrane</location>
        <topology evidence="1">Multi-pass membrane protein</topology>
    </subcellularLocation>
</comment>
<keyword evidence="7 8" id="KW-0472">Membrane</keyword>
<evidence type="ECO:0000256" key="3">
    <source>
        <dbReference type="ARBA" id="ARBA00022448"/>
    </source>
</evidence>
<evidence type="ECO:0000256" key="8">
    <source>
        <dbReference type="SAM" id="Phobius"/>
    </source>
</evidence>
<feature type="transmembrane region" description="Helical" evidence="8">
    <location>
        <begin position="234"/>
        <end position="252"/>
    </location>
</feature>
<feature type="transmembrane region" description="Helical" evidence="8">
    <location>
        <begin position="203"/>
        <end position="222"/>
    </location>
</feature>
<feature type="transmembrane region" description="Helical" evidence="8">
    <location>
        <begin position="413"/>
        <end position="429"/>
    </location>
</feature>
<dbReference type="STRING" id="1071380.I2H0N4"/>
<protein>
    <recommendedName>
        <fullName evidence="9">Amino acid permease/ SLC12A domain-containing protein</fullName>
    </recommendedName>
</protein>
<evidence type="ECO:0000256" key="2">
    <source>
        <dbReference type="ARBA" id="ARBA00006983"/>
    </source>
</evidence>
<keyword evidence="11" id="KW-1185">Reference proteome</keyword>
<evidence type="ECO:0000256" key="7">
    <source>
        <dbReference type="ARBA" id="ARBA00023136"/>
    </source>
</evidence>
<dbReference type="HOGENOM" id="CLU_007946_12_0_1"/>
<dbReference type="InterPro" id="IPR013792">
    <property type="entry name" value="RNA3'P_cycl/enolpyr_Trfase_a/b"/>
</dbReference>
<dbReference type="PANTHER" id="PTHR43341:SF16">
    <property type="entry name" value="TRYPTOPHAN PERMEASE"/>
    <property type="match status" value="1"/>
</dbReference>
<feature type="transmembrane region" description="Helical" evidence="8">
    <location>
        <begin position="122"/>
        <end position="142"/>
    </location>
</feature>
<dbReference type="FunCoup" id="I2H0N4">
    <property type="interactions" value="185"/>
</dbReference>
<evidence type="ECO:0000256" key="5">
    <source>
        <dbReference type="ARBA" id="ARBA00022970"/>
    </source>
</evidence>
<feature type="transmembrane region" description="Helical" evidence="8">
    <location>
        <begin position="315"/>
        <end position="336"/>
    </location>
</feature>
<dbReference type="PROSITE" id="PS00218">
    <property type="entry name" value="AMINO_ACID_PERMEASE_1"/>
    <property type="match status" value="1"/>
</dbReference>
<dbReference type="OMA" id="HLIMIAI"/>
<feature type="transmembrane region" description="Helical" evidence="8">
    <location>
        <begin position="480"/>
        <end position="505"/>
    </location>
</feature>
<dbReference type="RefSeq" id="XP_004179455.1">
    <property type="nucleotide sequence ID" value="XM_004179407.1"/>
</dbReference>
<feature type="transmembrane region" description="Helical" evidence="8">
    <location>
        <begin position="272"/>
        <end position="290"/>
    </location>
</feature>
<dbReference type="InterPro" id="IPR004840">
    <property type="entry name" value="Amino_acid_permease_CS"/>
</dbReference>
<evidence type="ECO:0000313" key="11">
    <source>
        <dbReference type="Proteomes" id="UP000002866"/>
    </source>
</evidence>
<dbReference type="Proteomes" id="UP000002866">
    <property type="component" value="Chromosome 3"/>
</dbReference>
<dbReference type="GO" id="GO:0003824">
    <property type="term" value="F:catalytic activity"/>
    <property type="evidence" value="ECO:0007669"/>
    <property type="project" value="InterPro"/>
</dbReference>
<dbReference type="AlphaFoldDB" id="I2H0N4"/>
<evidence type="ECO:0000256" key="6">
    <source>
        <dbReference type="ARBA" id="ARBA00022989"/>
    </source>
</evidence>
<proteinExistence type="inferred from homology"/>
<feature type="transmembrane region" description="Helical" evidence="8">
    <location>
        <begin position="162"/>
        <end position="183"/>
    </location>
</feature>
<feature type="domain" description="Amino acid permease/ SLC12A" evidence="9">
    <location>
        <begin position="94"/>
        <end position="547"/>
    </location>
</feature>
<dbReference type="Pfam" id="PF00324">
    <property type="entry name" value="AA_permease"/>
    <property type="match status" value="1"/>
</dbReference>
<dbReference type="GeneID" id="14494904"/>
<evidence type="ECO:0000259" key="9">
    <source>
        <dbReference type="Pfam" id="PF00324"/>
    </source>
</evidence>
<dbReference type="InterPro" id="IPR004762">
    <property type="entry name" value="Amino_acid_permease_fungi"/>
</dbReference>
<dbReference type="GO" id="GO:0005300">
    <property type="term" value="F:high-affinity tryptophan transmembrane transporter activity"/>
    <property type="evidence" value="ECO:0007669"/>
    <property type="project" value="EnsemblFungi"/>
</dbReference>
<dbReference type="FunFam" id="1.20.1740.10:FF:000017">
    <property type="entry name" value="Amino acid permease"/>
    <property type="match status" value="1"/>
</dbReference>
<comment type="similarity">
    <text evidence="2">Belongs to the amino acid-polyamine-organocation (APC) superfamily. YAT (TC 2.A.3.10) family.</text>
</comment>
<dbReference type="SUPFAM" id="SSF55205">
    <property type="entry name" value="EPT/RTPC-like"/>
    <property type="match status" value="1"/>
</dbReference>
<organism evidence="10 11">
    <name type="scientific">Henningerozyma blattae (strain ATCC 34711 / CBS 6284 / DSM 70876 / NBRC 10599 / NRRL Y-10934 / UCD 77-7)</name>
    <name type="common">Yeast</name>
    <name type="synonym">Tetrapisispora blattae</name>
    <dbReference type="NCBI Taxonomy" id="1071380"/>
    <lineage>
        <taxon>Eukaryota</taxon>
        <taxon>Fungi</taxon>
        <taxon>Dikarya</taxon>
        <taxon>Ascomycota</taxon>
        <taxon>Saccharomycotina</taxon>
        <taxon>Saccharomycetes</taxon>
        <taxon>Saccharomycetales</taxon>
        <taxon>Saccharomycetaceae</taxon>
        <taxon>Henningerozyma</taxon>
    </lineage>
</organism>
<sequence length="600" mass="66640">MDDKHSIDEFSVTHEYILPSSSKSMEGIGRSSSYKNDKTFIDVYSRRSSTEGPPVAKGTKPPRNIFQRAIDSFKPPEDGSFDTSNLKKTLKARHLIMIAIGGSIGTGLFIGSGQALATGGPLAVIIGWAIAGSQIIGTIHGLGEITVRFPVVGAFANYSTRFLDPSISFVVSTIYVIQWFFVLPLEIISSAMTVQYWNESIDPVVWVAIFYVTIVSINLFGVRGFGEAEFIFSTIKVITISGFILLCIILIAGGGPDHVYVGSRYWHNPGCLANGFPGVLSVMVVASYSLGGTEMTCLASGETDPKELPSAIKQVFWRILFFFLVSLTLVGFLVPYTNENLLGGSSVDNSPFVIAIKIHHIKVLPSIVNAVILISILSVGNSCIFASSRTLCSMAHQHLLPWWFGYIDRAGRPLVGIITNSLFGLLAFLVKSGSMSEVFDWLMAIAGLATCIVWLSINVSHIRFRLAMKAQGRSLNELEFVSAVGIWGSVYSAIINCLILVAQFYISLWPIGGWKNSEDRAKKFFQSYLCALIMVCIWIGHKIYYWRQTGKIWAFTPLAEIDLDEGRKNIDLDVLKQEIHERKMYLKSRPWYIRFYHYWC</sequence>
<reference evidence="10 11" key="1">
    <citation type="journal article" date="2011" name="Proc. Natl. Acad. Sci. U.S.A.">
        <title>Evolutionary erosion of yeast sex chromosomes by mating-type switching accidents.</title>
        <authorList>
            <person name="Gordon J.L."/>
            <person name="Armisen D."/>
            <person name="Proux-Wera E."/>
            <person name="Oheigeartaigh S.S."/>
            <person name="Byrne K.P."/>
            <person name="Wolfe K.H."/>
        </authorList>
    </citation>
    <scope>NUCLEOTIDE SEQUENCE [LARGE SCALE GENOMIC DNA]</scope>
    <source>
        <strain evidence="11">ATCC 34711 / CBS 6284 / DSM 70876 / NBRC 10599 / NRRL Y-10934 / UCD 77-7</strain>
    </source>
</reference>
<dbReference type="InParanoid" id="I2H0N4"/>
<evidence type="ECO:0000313" key="10">
    <source>
        <dbReference type="EMBL" id="CCH59936.1"/>
    </source>
</evidence>
<dbReference type="GO" id="GO:0005886">
    <property type="term" value="C:plasma membrane"/>
    <property type="evidence" value="ECO:0007669"/>
    <property type="project" value="EnsemblFungi"/>
</dbReference>
<dbReference type="Gene3D" id="1.20.1740.10">
    <property type="entry name" value="Amino acid/polyamine transporter I"/>
    <property type="match status" value="1"/>
</dbReference>
<dbReference type="NCBIfam" id="TIGR00913">
    <property type="entry name" value="2A0310"/>
    <property type="match status" value="1"/>
</dbReference>
<dbReference type="KEGG" id="tbl:TBLA_0C01210"/>
<dbReference type="eggNOG" id="KOG1286">
    <property type="taxonomic scope" value="Eukaryota"/>
</dbReference>
<dbReference type="PANTHER" id="PTHR43341">
    <property type="entry name" value="AMINO ACID PERMEASE"/>
    <property type="match status" value="1"/>
</dbReference>
<feature type="transmembrane region" description="Helical" evidence="8">
    <location>
        <begin position="367"/>
        <end position="392"/>
    </location>
</feature>
<keyword evidence="6 8" id="KW-1133">Transmembrane helix</keyword>
<accession>I2H0N4</accession>
<dbReference type="EMBL" id="HE806318">
    <property type="protein sequence ID" value="CCH59936.1"/>
    <property type="molecule type" value="Genomic_DNA"/>
</dbReference>
<keyword evidence="5" id="KW-0029">Amino-acid transport</keyword>
<dbReference type="InterPro" id="IPR050524">
    <property type="entry name" value="APC_YAT"/>
</dbReference>
<feature type="transmembrane region" description="Helical" evidence="8">
    <location>
        <begin position="525"/>
        <end position="545"/>
    </location>
</feature>
<keyword evidence="4 8" id="KW-0812">Transmembrane</keyword>
<name>I2H0N4_HENB6</name>
<feature type="transmembrane region" description="Helical" evidence="8">
    <location>
        <begin position="441"/>
        <end position="459"/>
    </location>
</feature>
<dbReference type="OrthoDB" id="3900342at2759"/>
<evidence type="ECO:0000256" key="4">
    <source>
        <dbReference type="ARBA" id="ARBA00022692"/>
    </source>
</evidence>
<keyword evidence="3" id="KW-0813">Transport</keyword>
<feature type="transmembrane region" description="Helical" evidence="8">
    <location>
        <begin position="95"/>
        <end position="116"/>
    </location>
</feature>
<evidence type="ECO:0000256" key="1">
    <source>
        <dbReference type="ARBA" id="ARBA00004141"/>
    </source>
</evidence>